<protein>
    <submittedName>
        <fullName evidence="1">Uncharacterized protein</fullName>
    </submittedName>
</protein>
<sequence>MFGNLITCPNSASVTLLQVGRSPRRIEMMDSHTPFLGVHTRSEHRGRAEQHTHRPGVHGVYHRLPRLVGLALLNEAHLAWRYTVVLRQFALDFRIDVPPVARLVCPQIRENELRAFLGVVFLIILRDHLGTVTRFVVGMIFVIRVYHAHVECHFPGIVRGDEHLRLFFRFRKRQPAQQGGIARLGELHQFLYEVLLFRRGRYMVQYLVLGRTVNAHILRRAVVRDFIIEGGKLRHFDEVAETLLLDHIVRHVKFKIRRLLGKYRRPSVETPYVLPFQLLRAQVLEQQVQFSQ</sequence>
<name>J9GBR5_9ZZZZ</name>
<accession>J9GBR5</accession>
<dbReference type="EMBL" id="AMCI01001692">
    <property type="protein sequence ID" value="EJX04762.1"/>
    <property type="molecule type" value="Genomic_DNA"/>
</dbReference>
<dbReference type="AlphaFoldDB" id="J9GBR5"/>
<organism evidence="1">
    <name type="scientific">gut metagenome</name>
    <dbReference type="NCBI Taxonomy" id="749906"/>
    <lineage>
        <taxon>unclassified sequences</taxon>
        <taxon>metagenomes</taxon>
        <taxon>organismal metagenomes</taxon>
    </lineage>
</organism>
<comment type="caution">
    <text evidence="1">The sequence shown here is derived from an EMBL/GenBank/DDBJ whole genome shotgun (WGS) entry which is preliminary data.</text>
</comment>
<gene>
    <name evidence="1" type="ORF">EVA_07123</name>
</gene>
<proteinExistence type="predicted"/>
<evidence type="ECO:0000313" key="1">
    <source>
        <dbReference type="EMBL" id="EJX04762.1"/>
    </source>
</evidence>
<reference evidence="1" key="1">
    <citation type="journal article" date="2012" name="PLoS ONE">
        <title>Gene sets for utilization of primary and secondary nutrition supplies in the distal gut of endangered iberian lynx.</title>
        <authorList>
            <person name="Alcaide M."/>
            <person name="Messina E."/>
            <person name="Richter M."/>
            <person name="Bargiela R."/>
            <person name="Peplies J."/>
            <person name="Huws S.A."/>
            <person name="Newbold C.J."/>
            <person name="Golyshin P.N."/>
            <person name="Simon M.A."/>
            <person name="Lopez G."/>
            <person name="Yakimov M.M."/>
            <person name="Ferrer M."/>
        </authorList>
    </citation>
    <scope>NUCLEOTIDE SEQUENCE</scope>
</reference>